<protein>
    <recommendedName>
        <fullName evidence="3">Impact N-terminal domain-containing protein</fullName>
    </recommendedName>
</protein>
<accession>A0A2X3K589</accession>
<dbReference type="EMBL" id="LS483254">
    <property type="protein sequence ID" value="SQD92183.1"/>
    <property type="molecule type" value="Genomic_DNA"/>
</dbReference>
<proteinExistence type="inferred from homology"/>
<reference evidence="5" key="1">
    <citation type="submission" date="2018-05" db="EMBL/GenBank/DDBJ databases">
        <authorList>
            <person name="Hao L."/>
        </authorList>
    </citation>
    <scope>NUCLEOTIDE SEQUENCE [LARGE SCALE GENOMIC DNA]</scope>
</reference>
<dbReference type="GO" id="GO:0006446">
    <property type="term" value="P:regulation of translational initiation"/>
    <property type="evidence" value="ECO:0007669"/>
    <property type="project" value="TreeGrafter"/>
</dbReference>
<dbReference type="SUPFAM" id="SSF54211">
    <property type="entry name" value="Ribosomal protein S5 domain 2-like"/>
    <property type="match status" value="1"/>
</dbReference>
<name>A0A2X3K589_9BACT</name>
<feature type="domain" description="Impact N-terminal" evidence="3">
    <location>
        <begin position="16"/>
        <end position="118"/>
    </location>
</feature>
<evidence type="ECO:0000313" key="5">
    <source>
        <dbReference type="Proteomes" id="UP000249818"/>
    </source>
</evidence>
<dbReference type="Pfam" id="PF01205">
    <property type="entry name" value="Impact_N"/>
    <property type="match status" value="1"/>
</dbReference>
<dbReference type="InterPro" id="IPR036956">
    <property type="entry name" value="Impact_N_sf"/>
</dbReference>
<gene>
    <name evidence="4" type="ORF">BARAN1_0158</name>
</gene>
<dbReference type="Proteomes" id="UP000249818">
    <property type="component" value="Chromosome BARAN1"/>
</dbReference>
<evidence type="ECO:0000313" key="4">
    <source>
        <dbReference type="EMBL" id="SQD92183.1"/>
    </source>
</evidence>
<dbReference type="OrthoDB" id="9813771at2"/>
<dbReference type="Gene3D" id="3.30.230.30">
    <property type="entry name" value="Impact, N-terminal domain"/>
    <property type="match status" value="1"/>
</dbReference>
<comment type="similarity">
    <text evidence="1">Belongs to the IMPACT family.</text>
</comment>
<dbReference type="PANTHER" id="PTHR16301:SF20">
    <property type="entry name" value="IMPACT FAMILY MEMBER YIGZ"/>
    <property type="match status" value="1"/>
</dbReference>
<dbReference type="RefSeq" id="WP_122030435.1">
    <property type="nucleotide sequence ID" value="NZ_LS483254.1"/>
</dbReference>
<feature type="region of interest" description="Disordered" evidence="2">
    <location>
        <begin position="56"/>
        <end position="75"/>
    </location>
</feature>
<keyword evidence="5" id="KW-1185">Reference proteome</keyword>
<dbReference type="GO" id="GO:0005737">
    <property type="term" value="C:cytoplasm"/>
    <property type="evidence" value="ECO:0007669"/>
    <property type="project" value="TreeGrafter"/>
</dbReference>
<evidence type="ECO:0000259" key="3">
    <source>
        <dbReference type="Pfam" id="PF01205"/>
    </source>
</evidence>
<dbReference type="InterPro" id="IPR023582">
    <property type="entry name" value="Impact"/>
</dbReference>
<dbReference type="AlphaFoldDB" id="A0A2X3K589"/>
<dbReference type="InterPro" id="IPR001498">
    <property type="entry name" value="Impact_N"/>
</dbReference>
<organism evidence="4 5">
    <name type="scientific">Candidatus Bipolaricaulis anaerobius</name>
    <dbReference type="NCBI Taxonomy" id="2026885"/>
    <lineage>
        <taxon>Bacteria</taxon>
        <taxon>Candidatus Bipolaricaulota</taxon>
        <taxon>Candidatus Bipolaricaulia</taxon>
        <taxon>Candidatus Bipolaricaulales</taxon>
        <taxon>Candidatus Bipolaricaulaceae</taxon>
        <taxon>Candidatus Bipolaricaulis</taxon>
    </lineage>
</organism>
<evidence type="ECO:0000256" key="2">
    <source>
        <dbReference type="SAM" id="MobiDB-lite"/>
    </source>
</evidence>
<dbReference type="KEGG" id="bana:BARAN1_0158"/>
<dbReference type="PANTHER" id="PTHR16301">
    <property type="entry name" value="IMPACT-RELATED"/>
    <property type="match status" value="1"/>
</dbReference>
<dbReference type="InterPro" id="IPR020568">
    <property type="entry name" value="Ribosomal_Su5_D2-typ_SF"/>
</dbReference>
<evidence type="ECO:0000256" key="1">
    <source>
        <dbReference type="ARBA" id="ARBA00007665"/>
    </source>
</evidence>
<sequence length="194" mass="20912">MNTILRPAEAKLVRERSRFLAAALPVTTAEEVEEALRRLRREHHAARHIPYAYRLRSGAGRGSDDGEPPGSAGKPILSLVEGEELGDVLVAVVRYFGGVKLGVGGLTRAYRDAARAALVAAGVRPLVPSRRLRVVAEPGAVGALLSLARRHDGRVLSQRFTDRAEIELVLPEANAPLFQAAAFPWGEVREVSDG</sequence>